<proteinExistence type="predicted"/>
<protein>
    <submittedName>
        <fullName evidence="2">Uncharacterized protein</fullName>
    </submittedName>
</protein>
<reference evidence="2 3" key="1">
    <citation type="journal article" date="2014" name="PLoS ONE">
        <title>Global Analysis of Gene Expression Profiles in Physic Nut (Jatropha curcas L.) Seedlings Exposed to Salt Stress.</title>
        <authorList>
            <person name="Zhang L."/>
            <person name="Zhang C."/>
            <person name="Wu P."/>
            <person name="Chen Y."/>
            <person name="Li M."/>
            <person name="Jiang H."/>
            <person name="Wu G."/>
        </authorList>
    </citation>
    <scope>NUCLEOTIDE SEQUENCE [LARGE SCALE GENOMIC DNA]</scope>
    <source>
        <strain evidence="3">cv. GZQX0401</strain>
        <tissue evidence="2">Young leaves</tissue>
    </source>
</reference>
<evidence type="ECO:0000256" key="1">
    <source>
        <dbReference type="SAM" id="MobiDB-lite"/>
    </source>
</evidence>
<feature type="compositionally biased region" description="Polar residues" evidence="1">
    <location>
        <begin position="1013"/>
        <end position="1023"/>
    </location>
</feature>
<feature type="compositionally biased region" description="Basic and acidic residues" evidence="1">
    <location>
        <begin position="353"/>
        <end position="371"/>
    </location>
</feature>
<feature type="region of interest" description="Disordered" evidence="1">
    <location>
        <begin position="332"/>
        <end position="475"/>
    </location>
</feature>
<dbReference type="PANTHER" id="PTHR31115">
    <property type="entry name" value="OS05G0107300 PROTEIN"/>
    <property type="match status" value="1"/>
</dbReference>
<feature type="compositionally biased region" description="Basic and acidic residues" evidence="1">
    <location>
        <begin position="389"/>
        <end position="399"/>
    </location>
</feature>
<sequence length="1123" mass="122557">MGIQIHRNASDLGTHDRAKNIVLNKRVRTSVAELRADVRSNTLPRQPLVMGKDRDTLRDGGEGSNHLPEEKVRRMPPGGEGWDRKMKRKRSVGSVFARSTDSDGDVKRNMHHKFNNEPGLQSYDVQSFSTGSFGGTSGTNKLDGSLSSASSNLRSISKNEHEKVSLTRDFADSVNKERLIAKTNNKLNILEDNHIVGPSPVMKGKASRAHRTGSVMAATSSNFSRTSGTPDGWEQTSIISKVNSISGPNNRKRTMTAGSSSPPMAQWVGQRPQKISRTRRANVVSPVSNHDELQSEGGHNSDFATRLISSGSNGSPLAKDVTIGNQLVRVKHESVSSPARLSESEESGAGGSHEGRPKEKGTGGGGVEERSQNQSAGPSAVLMKKNKILNKEDISDGLRRQGRTGRGASSSRTSISPMREKLETLASAKPVRSAKPVSDKIGSKSGRPPLKKISDRKTFARGQTTSASPVLTGESDDDQEELLEAANFACNASYFSCSSSFWKKIEPVFAAVCLEDISYLKHQGNLNIEDFHSQLISEESEKSFQDHIWPKGLTTVNLADQGLDNGASFGNLERRNQITPLYQRVLSALIVEDESEEFEDNCEGINILSQNNRDRSPGASSLPIDFEPRNKDVIDFDYDSILGFQTRKQSLVDVFSCNGNAAINSAPGSHNQLYNDNFFQGGQEFVNSKIGMFTGHSGNNDGKLVQVNAFGVSALDCQYEQTCLEEKLLVELQSIGLYPESVPDLADGEDEAINQDIIELQKGLHLQIGKKKTHLDKMIEAVEKVKEAEKGALEQFAMNRLVELAYKKLLATRGSFASKYGVPKVSKQVALAFMKRTLARCRKFEDTGKSCFGEPALRDVIYAAPLHRNQTESTSCIGSAVKSDMHHRIPDSQNDPGSSGLSPYGAVQHNLQNDKSGRGATHNYPHEREFAKTGPLLNRGKKKELLLDDVGGNASFRGTPSLGNSLQAGTKGKRSERERDKDALAKNLVTKAGRALQPGVKGDRKTKSKPKQRTAQLSTSGDGISNKYKETSNNRKREGSLNSYGYNNAQDLSKESRGTEVADLQDLSLELGIGNDIGSHQDLSNLFNFDEDGLPENDLMGLDLPMDGLEIPMDDLSELNMLL</sequence>
<dbReference type="Proteomes" id="UP000027138">
    <property type="component" value="Unassembled WGS sequence"/>
</dbReference>
<gene>
    <name evidence="2" type="ORF">JCGZ_26495</name>
</gene>
<feature type="compositionally biased region" description="Low complexity" evidence="1">
    <location>
        <begin position="406"/>
        <end position="416"/>
    </location>
</feature>
<evidence type="ECO:0000313" key="2">
    <source>
        <dbReference type="EMBL" id="KDP43395.1"/>
    </source>
</evidence>
<keyword evidence="3" id="KW-1185">Reference proteome</keyword>
<feature type="compositionally biased region" description="Polar residues" evidence="1">
    <location>
        <begin position="956"/>
        <end position="968"/>
    </location>
</feature>
<name>A0A067LFU9_JATCU</name>
<dbReference type="AlphaFoldDB" id="A0A067LFU9"/>
<accession>A0A067LFU9</accession>
<feature type="region of interest" description="Disordered" evidence="1">
    <location>
        <begin position="46"/>
        <end position="127"/>
    </location>
</feature>
<dbReference type="EMBL" id="KK914270">
    <property type="protein sequence ID" value="KDP43395.1"/>
    <property type="molecule type" value="Genomic_DNA"/>
</dbReference>
<feature type="compositionally biased region" description="Polar residues" evidence="1">
    <location>
        <begin position="891"/>
        <end position="901"/>
    </location>
</feature>
<dbReference type="STRING" id="180498.A0A067LFU9"/>
<feature type="region of interest" description="Disordered" evidence="1">
    <location>
        <begin position="243"/>
        <end position="316"/>
    </location>
</feature>
<evidence type="ECO:0000313" key="3">
    <source>
        <dbReference type="Proteomes" id="UP000027138"/>
    </source>
</evidence>
<organism evidence="2 3">
    <name type="scientific">Jatropha curcas</name>
    <name type="common">Barbados nut</name>
    <dbReference type="NCBI Taxonomy" id="180498"/>
    <lineage>
        <taxon>Eukaryota</taxon>
        <taxon>Viridiplantae</taxon>
        <taxon>Streptophyta</taxon>
        <taxon>Embryophyta</taxon>
        <taxon>Tracheophyta</taxon>
        <taxon>Spermatophyta</taxon>
        <taxon>Magnoliopsida</taxon>
        <taxon>eudicotyledons</taxon>
        <taxon>Gunneridae</taxon>
        <taxon>Pentapetalae</taxon>
        <taxon>rosids</taxon>
        <taxon>fabids</taxon>
        <taxon>Malpighiales</taxon>
        <taxon>Euphorbiaceae</taxon>
        <taxon>Crotonoideae</taxon>
        <taxon>Jatropheae</taxon>
        <taxon>Jatropha</taxon>
    </lineage>
</organism>
<feature type="region of interest" description="Disordered" evidence="1">
    <location>
        <begin position="951"/>
        <end position="1057"/>
    </location>
</feature>
<feature type="compositionally biased region" description="Polar residues" evidence="1">
    <location>
        <begin position="1040"/>
        <end position="1051"/>
    </location>
</feature>
<feature type="compositionally biased region" description="Basic and acidic residues" evidence="1">
    <location>
        <begin position="51"/>
        <end position="73"/>
    </location>
</feature>
<dbReference type="OrthoDB" id="1915143at2759"/>
<feature type="region of interest" description="Disordered" evidence="1">
    <location>
        <begin position="886"/>
        <end position="937"/>
    </location>
</feature>
<feature type="compositionally biased region" description="Basic and acidic residues" evidence="1">
    <location>
        <begin position="1027"/>
        <end position="1039"/>
    </location>
</feature>
<dbReference type="PANTHER" id="PTHR31115:SF2">
    <property type="entry name" value="OS05G0107300 PROTEIN"/>
    <property type="match status" value="1"/>
</dbReference>
<feature type="compositionally biased region" description="Basic and acidic residues" evidence="1">
    <location>
        <begin position="973"/>
        <end position="984"/>
    </location>
</feature>